<protein>
    <submittedName>
        <fullName evidence="2">Uncharacterized protein</fullName>
    </submittedName>
</protein>
<dbReference type="EMBL" id="SNVI01000005">
    <property type="protein sequence ID" value="TFE37351.1"/>
    <property type="molecule type" value="Genomic_DNA"/>
</dbReference>
<dbReference type="Proteomes" id="UP000297385">
    <property type="component" value="Unassembled WGS sequence"/>
</dbReference>
<feature type="compositionally biased region" description="Acidic residues" evidence="1">
    <location>
        <begin position="594"/>
        <end position="603"/>
    </location>
</feature>
<feature type="compositionally biased region" description="Polar residues" evidence="1">
    <location>
        <begin position="604"/>
        <end position="614"/>
    </location>
</feature>
<organism evidence="2 3">
    <name type="scientific">Paraburkholderia dipogonis</name>
    <dbReference type="NCBI Taxonomy" id="1211383"/>
    <lineage>
        <taxon>Bacteria</taxon>
        <taxon>Pseudomonadati</taxon>
        <taxon>Pseudomonadota</taxon>
        <taxon>Betaproteobacteria</taxon>
        <taxon>Burkholderiales</taxon>
        <taxon>Burkholderiaceae</taxon>
        <taxon>Paraburkholderia</taxon>
    </lineage>
</organism>
<name>A0A4Y8MIU3_9BURK</name>
<reference evidence="2 3" key="1">
    <citation type="submission" date="2019-03" db="EMBL/GenBank/DDBJ databases">
        <title>Complete Genome Sequence of Paraburkholderia dipogonis ICMP 19430T, a Nitrogen-fixing Symbiont of the South African Invasive Legume Dipogon lignosus in New Zealand.</title>
        <authorList>
            <person name="De Meyer S.E."/>
        </authorList>
    </citation>
    <scope>NUCLEOTIDE SEQUENCE [LARGE SCALE GENOMIC DNA]</scope>
    <source>
        <strain evidence="2 3">ICMP 19430</strain>
    </source>
</reference>
<dbReference type="AlphaFoldDB" id="A0A4Y8MIU3"/>
<dbReference type="RefSeq" id="WP_134465880.1">
    <property type="nucleotide sequence ID" value="NZ_JBHMFL010000022.1"/>
</dbReference>
<gene>
    <name evidence="2" type="ORF">E2553_38325</name>
</gene>
<dbReference type="GeneID" id="97309375"/>
<proteinExistence type="predicted"/>
<feature type="region of interest" description="Disordered" evidence="1">
    <location>
        <begin position="590"/>
        <end position="614"/>
    </location>
</feature>
<sequence>MSADPITYCLERISDYRDFERLSSAILAGLGYPEIDPLGGTGDEGRDAVIRSDGQGRKISFAYTVRSDWRAKLRSDCKRVHDTNHAPDIFVFVCTEALSASDKDFAHEFVSGTYGWTLNLFDLERLRVQLVGPQRHLIAQHPSIFAPPFFPQRGGESIAESRDTLLIDHVKEDHALATWLARRLTLAGYRTWCHGTAPLVGEHADDTVQQLLEARTLQYLPVVSTASLSDSIFAERCTIASSKSDFVLPCTVAVASDARVPSRLARLVPATFAGSWIVGLNQVLARLSTLGVKPTLDRDRGRQIALRDYLPTRVTIAKPEPVYANVFPLQLPESMLVFDLRRPLTEEQANDLRARWAYVELSSTRLVAFTQPPENAISAIKVARTPEFLWQHVKEQNGKRTQDLVKELAWRSLQVVCAQKGLKLCLDRKVFYFPDRESGVWNQAIRHVDGRATNVQLTGERTKGWGDRASRFLYQLAPIFRPQLDIDGSWNVVVKVYVRVTTLEGELFEGLEIGRRRKVVTRSWWNQQWLARMLGVVQGLETSPGQVMLGEGKRAVIMQTRPLSWVCPIGLDVLALSGLSDIGEEIAQYRERLDDDDDDDEGDASTSTKGAPAP</sequence>
<evidence type="ECO:0000256" key="1">
    <source>
        <dbReference type="SAM" id="MobiDB-lite"/>
    </source>
</evidence>
<accession>A0A4Y8MIU3</accession>
<evidence type="ECO:0000313" key="2">
    <source>
        <dbReference type="EMBL" id="TFE37351.1"/>
    </source>
</evidence>
<evidence type="ECO:0000313" key="3">
    <source>
        <dbReference type="Proteomes" id="UP000297385"/>
    </source>
</evidence>
<comment type="caution">
    <text evidence="2">The sequence shown here is derived from an EMBL/GenBank/DDBJ whole genome shotgun (WGS) entry which is preliminary data.</text>
</comment>